<dbReference type="Gene3D" id="3.20.170.20">
    <property type="entry name" value="Protein of unknown function DUF952"/>
    <property type="match status" value="1"/>
</dbReference>
<dbReference type="InterPro" id="IPR009297">
    <property type="entry name" value="DUF952"/>
</dbReference>
<dbReference type="Proteomes" id="UP001151234">
    <property type="component" value="Unassembled WGS sequence"/>
</dbReference>
<dbReference type="PANTHER" id="PTHR34129">
    <property type="entry name" value="BLR1139 PROTEIN"/>
    <property type="match status" value="1"/>
</dbReference>
<proteinExistence type="predicted"/>
<name>A0A9X3UJH4_9HYPH</name>
<dbReference type="EMBL" id="JAPJZI010000001">
    <property type="protein sequence ID" value="MDA5400302.1"/>
    <property type="molecule type" value="Genomic_DNA"/>
</dbReference>
<protein>
    <submittedName>
        <fullName evidence="1">DUF952 domain-containing protein</fullName>
    </submittedName>
</protein>
<dbReference type="PANTHER" id="PTHR34129:SF1">
    <property type="entry name" value="DUF952 DOMAIN-CONTAINING PROTEIN"/>
    <property type="match status" value="1"/>
</dbReference>
<dbReference type="Pfam" id="PF06108">
    <property type="entry name" value="DUF952"/>
    <property type="match status" value="1"/>
</dbReference>
<evidence type="ECO:0000313" key="1">
    <source>
        <dbReference type="EMBL" id="MDA5400302.1"/>
    </source>
</evidence>
<comment type="caution">
    <text evidence="1">The sequence shown here is derived from an EMBL/GenBank/DDBJ whole genome shotgun (WGS) entry which is preliminary data.</text>
</comment>
<reference evidence="1" key="1">
    <citation type="submission" date="2022-11" db="EMBL/GenBank/DDBJ databases">
        <title>Draft genome sequence of Hoeflea poritis E7-10 and Hoeflea prorocentri PM5-8, separated from scleractinian coral Porites lutea and marine dinoflagellate.</title>
        <authorList>
            <person name="Zhang G."/>
            <person name="Wei Q."/>
            <person name="Cai L."/>
        </authorList>
    </citation>
    <scope>NUCLEOTIDE SEQUENCE</scope>
    <source>
        <strain evidence="1">PM5-8</strain>
    </source>
</reference>
<dbReference type="SUPFAM" id="SSF56399">
    <property type="entry name" value="ADP-ribosylation"/>
    <property type="match status" value="1"/>
</dbReference>
<gene>
    <name evidence="1" type="ORF">OQ273_17115</name>
</gene>
<organism evidence="1 2">
    <name type="scientific">Hoeflea prorocentri</name>
    <dbReference type="NCBI Taxonomy" id="1922333"/>
    <lineage>
        <taxon>Bacteria</taxon>
        <taxon>Pseudomonadati</taxon>
        <taxon>Pseudomonadota</taxon>
        <taxon>Alphaproteobacteria</taxon>
        <taxon>Hyphomicrobiales</taxon>
        <taxon>Rhizobiaceae</taxon>
        <taxon>Hoeflea</taxon>
    </lineage>
</organism>
<keyword evidence="2" id="KW-1185">Reference proteome</keyword>
<accession>A0A9X3UJH4</accession>
<evidence type="ECO:0000313" key="2">
    <source>
        <dbReference type="Proteomes" id="UP001151234"/>
    </source>
</evidence>
<dbReference type="AlphaFoldDB" id="A0A9X3UJH4"/>
<sequence length="120" mass="13060">MENDVTTETTIYKIVPRELWRPARDKGRFDGAAVDVEDGFIHFSTAQQVAQTAALHFGGQDDLLLVAVDGAALGDALKYEPSRGGDLFPHLYGPLNMEAVAWEKDMPLGPDGIHILPGLE</sequence>